<evidence type="ECO:0000256" key="1">
    <source>
        <dbReference type="PROSITE-ProRule" id="PRU00042"/>
    </source>
</evidence>
<protein>
    <recommendedName>
        <fullName evidence="2">C2H2-type domain-containing protein</fullName>
    </recommendedName>
</protein>
<dbReference type="Proteomes" id="UP001214576">
    <property type="component" value="Unassembled WGS sequence"/>
</dbReference>
<evidence type="ECO:0000313" key="4">
    <source>
        <dbReference type="Proteomes" id="UP001214576"/>
    </source>
</evidence>
<keyword evidence="4" id="KW-1185">Reference proteome</keyword>
<evidence type="ECO:0000313" key="3">
    <source>
        <dbReference type="EMBL" id="KAI4535065.1"/>
    </source>
</evidence>
<name>A0AAD4TZQ9_OVIAM</name>
<proteinExistence type="predicted"/>
<dbReference type="PANTHER" id="PTHR14947:SF25">
    <property type="entry name" value="C2H2-TYPE DOMAIN-CONTAINING PROTEIN"/>
    <property type="match status" value="1"/>
</dbReference>
<accession>A0AAD4TZQ9</accession>
<dbReference type="InterPro" id="IPR013087">
    <property type="entry name" value="Znf_C2H2_type"/>
</dbReference>
<keyword evidence="1" id="KW-0479">Metal-binding</keyword>
<dbReference type="AlphaFoldDB" id="A0AAD4TZQ9"/>
<dbReference type="InterPro" id="IPR036236">
    <property type="entry name" value="Znf_C2H2_sf"/>
</dbReference>
<evidence type="ECO:0000259" key="2">
    <source>
        <dbReference type="PROSITE" id="PS50157"/>
    </source>
</evidence>
<dbReference type="InterPro" id="IPR039938">
    <property type="entry name" value="Sp4-like"/>
</dbReference>
<keyword evidence="1" id="KW-0862">Zinc</keyword>
<dbReference type="SUPFAM" id="SSF57667">
    <property type="entry name" value="beta-beta-alpha zinc fingers"/>
    <property type="match status" value="1"/>
</dbReference>
<reference evidence="3" key="1">
    <citation type="submission" date="2022-03" db="EMBL/GenBank/DDBJ databases">
        <title>Genomic analyses of argali, domestic sheep and their hybrids provide insights into chromosomal evolution, heterosis and genetic basis of agronomic traits.</title>
        <authorList>
            <person name="Li M."/>
        </authorList>
    </citation>
    <scope>NUCLEOTIDE SEQUENCE</scope>
    <source>
        <strain evidence="3">CAU-MHL-2022a</strain>
        <tissue evidence="3">Skin</tissue>
    </source>
</reference>
<dbReference type="GO" id="GO:0008270">
    <property type="term" value="F:zinc ion binding"/>
    <property type="evidence" value="ECO:0007669"/>
    <property type="project" value="UniProtKB-KW"/>
</dbReference>
<dbReference type="PANTHER" id="PTHR14947">
    <property type="entry name" value="ZINC FINGER PROTEIN"/>
    <property type="match status" value="1"/>
</dbReference>
<dbReference type="PROSITE" id="PS50157">
    <property type="entry name" value="ZINC_FINGER_C2H2_2"/>
    <property type="match status" value="1"/>
</dbReference>
<comment type="caution">
    <text evidence="3">The sequence shown here is derived from an EMBL/GenBank/DDBJ whole genome shotgun (WGS) entry which is preliminary data.</text>
</comment>
<gene>
    <name evidence="3" type="ORF">MG293_015925</name>
</gene>
<sequence>METLQSKKSHCTRGECKKAFGPKHTLVQDHSACPERQRFVCSKCGKKFKYKPSFIVHRKPTLVTGFMSVVTVGNLSEEAQPSFNIEEFILGQGSTSAANVGNPLAKNLSSFILRGVTLEKIAMYAIIVHSLLARAPSLFNNGQFTLEKSVINALSARSPLNGNLM</sequence>
<organism evidence="3 4">
    <name type="scientific">Ovis ammon polii</name>
    <dbReference type="NCBI Taxonomy" id="230172"/>
    <lineage>
        <taxon>Eukaryota</taxon>
        <taxon>Metazoa</taxon>
        <taxon>Chordata</taxon>
        <taxon>Craniata</taxon>
        <taxon>Vertebrata</taxon>
        <taxon>Euteleostomi</taxon>
        <taxon>Mammalia</taxon>
        <taxon>Eutheria</taxon>
        <taxon>Laurasiatheria</taxon>
        <taxon>Artiodactyla</taxon>
        <taxon>Ruminantia</taxon>
        <taxon>Pecora</taxon>
        <taxon>Bovidae</taxon>
        <taxon>Caprinae</taxon>
        <taxon>Ovis</taxon>
    </lineage>
</organism>
<keyword evidence="1" id="KW-0863">Zinc-finger</keyword>
<feature type="domain" description="C2H2-type" evidence="2">
    <location>
        <begin position="39"/>
        <end position="68"/>
    </location>
</feature>
<dbReference type="EMBL" id="JAKZEL010000019">
    <property type="protein sequence ID" value="KAI4535065.1"/>
    <property type="molecule type" value="Genomic_DNA"/>
</dbReference>